<dbReference type="AlphaFoldDB" id="C7E9H9"/>
<dbReference type="EMBL" id="GQ257369">
    <property type="protein sequence ID" value="ACT83734.1"/>
    <property type="molecule type" value="mRNA"/>
</dbReference>
<feature type="chain" id="PRO_5002975911" evidence="1">
    <location>
        <begin position="21"/>
        <end position="131"/>
    </location>
</feature>
<evidence type="ECO:0000313" key="2">
    <source>
        <dbReference type="EMBL" id="ACT83734.1"/>
    </source>
</evidence>
<evidence type="ECO:0000256" key="1">
    <source>
        <dbReference type="SAM" id="SignalP"/>
    </source>
</evidence>
<name>C7E9H9_SERIN</name>
<proteinExistence type="evidence at transcript level"/>
<feature type="signal peptide" evidence="1">
    <location>
        <begin position="1"/>
        <end position="20"/>
    </location>
</feature>
<accession>C7E9H9</accession>
<sequence>MRINYTLGLVALATIVGVGASPVPNAPNAGIKAPLPGVGKRALPGVAKINAAALPGVAKRAPAPVPAPAPARGLPGVAKVNAAGLPGVAKRADEDAIRPAKARAELAIDAIPPLAKRAVNAKAAGLPAAGK</sequence>
<organism evidence="2">
    <name type="scientific">Serendipita indica</name>
    <name type="common">Root endophyte fungus</name>
    <name type="synonym">Piriformospora indica</name>
    <dbReference type="NCBI Taxonomy" id="65672"/>
    <lineage>
        <taxon>Eukaryota</taxon>
        <taxon>Fungi</taxon>
        <taxon>Dikarya</taxon>
        <taxon>Basidiomycota</taxon>
        <taxon>Agaricomycotina</taxon>
        <taxon>Agaricomycetes</taxon>
        <taxon>Sebacinales</taxon>
        <taxon>Serendipitaceae</taxon>
        <taxon>Serendipita</taxon>
    </lineage>
</organism>
<reference evidence="2" key="1">
    <citation type="submission" date="2009-06" db="EMBL/GenBank/DDBJ databases">
        <title>Cloning of salt stress related new protein from Piriformospora indica.</title>
        <authorList>
            <person name="Gahlot S."/>
            <person name="Joshi A."/>
            <person name="Tuteja N."/>
        </authorList>
    </citation>
    <scope>NUCLEOTIDE SEQUENCE</scope>
</reference>
<keyword evidence="1" id="KW-0732">Signal</keyword>
<protein>
    <submittedName>
        <fullName evidence="2">Uncharacterized protein</fullName>
    </submittedName>
</protein>